<dbReference type="GO" id="GO:0098003">
    <property type="term" value="P:viral tail assembly"/>
    <property type="evidence" value="ECO:0007669"/>
    <property type="project" value="UniProtKB-KW"/>
</dbReference>
<feature type="region of interest" description="Disordered" evidence="3">
    <location>
        <begin position="1096"/>
        <end position="1148"/>
    </location>
</feature>
<feature type="transmembrane region" description="Helical" evidence="4">
    <location>
        <begin position="660"/>
        <end position="690"/>
    </location>
</feature>
<feature type="transmembrane region" description="Helical" evidence="4">
    <location>
        <begin position="505"/>
        <end position="529"/>
    </location>
</feature>
<feature type="transmembrane region" description="Helical" evidence="4">
    <location>
        <begin position="702"/>
        <end position="721"/>
    </location>
</feature>
<feature type="region of interest" description="Disordered" evidence="3">
    <location>
        <begin position="1189"/>
        <end position="1258"/>
    </location>
</feature>
<feature type="region of interest" description="Disordered" evidence="3">
    <location>
        <begin position="993"/>
        <end position="1022"/>
    </location>
</feature>
<dbReference type="Pfam" id="PF10145">
    <property type="entry name" value="PhageMin_Tail"/>
    <property type="match status" value="1"/>
</dbReference>
<sequence length="1495" mass="153334">MADSANVGYASLQVIPTVAGISGNLTRQLGLPFQRAGQQAGQNAGRAIADGVEAAAARVRAASDKVAKARETEIAASAKVGIAEAKLQELRDRGITGGSRWLRAEEDLRRARAASSTATDRARRAAEDLTQAQQDAANATDDVTDSAEGGGSALGGLGDKVKDLVGNFKVAALGAAGLGAAITAGIASNMDTEVINDKLAASLGAGPAEAAHYGKVTADIYRANFGDSMEQVSDSVGIVASSFKNLAESGKGSLTGVTETALNFSKTFGTEVEESVQTVSTLMSTGLVKDANQGFDLMTTAFQKVPAAMRGELPEILHEYGTNFQALGFSGEQAFSMLVTAAGKGKFALDKTGDALKEFTIRGSDMSKASTDAYKAIGLDAEEMSRKVASGGPAAQEALQATAKGLLGIQDPATRANTAIALFGTPLEDLSVDQIPAFLEGLTGGQNNMAGFAGSAERMGNTLNDNTTAKVEAFKRSLQGGLNDAIGQGVTGLMNFTGWVKDNGVAVGITAGILGVVLAPALITAAVGWTQTGIAATRSAAAQLAASYRTVGGWIAMSASAVANAATTSGAWIASGARAAGAWIALKAQAVGSFIATAAGATANAAVTTGAWVASGARSAGAWAAMKLAAVGSFIATGASAVVQAAITAGAWVASQGRMALSIGIATAAFIAQKVATVAGTVATGALTVAQWALNAAMSANPIGLVIAIVVALVAAIVLAYRNSETFRNIVQAAWQGIQVAASFAWNSILKPALDGFLAALGWVGDKAMWLWQNVMIPAWDAIKNAISAVWNFIRPILDNIGKGIHAVGEIAAKVGDAMRNAFNGVVDVLKTPIHAVGKLLASIPDKVLGISIPGASTIKSWGETLQSLRVGGVVNNGMAGRTRNGVFWGPGSGTDDAILGVDAYGMPTALVSNKEGVVTADAMGHGGAGVVAALNSGWRPNAAQLQALGLPAFADGGVVGEPYGLPTGSNISYGAPGFPDWVTKLGDQHKVKPSTYAGHQESDRNEAGYAPNPAHQNRGIDWSGPVEAMDAFARYLLGIAPDTPALEQIIWQNPGTGEKVGWHGRTPDAGFSYFAADYGGHTDHVHTRQSAAFGGAAKPKIPDTNTQVPGYVPPTGLNPDGTTPDINSLGTNNTAPTTPSTTPQAETKRLKTFKELGSDLGGILFGGVEEFFGDSVPAWVWDANKLTEGADTGDNVRTSDNKGTTGNTTTPSTTTPTPGTTGDQTAPSTTGGFAPDTPETLKAAEDSTKNKTPVGVAGAPVIKYNPGAGAEQWTPLAEWAINYVNKSLKGPAQTAAMIGQTSDESGGNPRAVNNSDINAQNGTPSGGLLQVIEPTFQANRDPRLPNDKFDPAANYVAALRYYVPKYGQDLTTRWGRGKGGYKSGGWTGNLDPAHIAGVVHGREFVVKSPFAQKNRAILEAINAGESVGDLMSGRVVAHKAPALVDAGVGSRRDGGGSKLADVVNIQGYTAEEISSEWNKYQWARTAGYGTSRNR</sequence>
<dbReference type="InterPro" id="IPR023346">
    <property type="entry name" value="Lysozyme-like_dom_sf"/>
</dbReference>
<evidence type="ECO:0000313" key="6">
    <source>
        <dbReference type="EMBL" id="ATW59076.1"/>
    </source>
</evidence>
<protein>
    <submittedName>
        <fullName evidence="6">Tape measure protein</fullName>
    </submittedName>
</protein>
<dbReference type="InterPro" id="IPR010090">
    <property type="entry name" value="Phage_tape_meas"/>
</dbReference>
<feature type="compositionally biased region" description="Polar residues" evidence="3">
    <location>
        <begin position="1121"/>
        <end position="1131"/>
    </location>
</feature>
<dbReference type="SUPFAM" id="SSF53955">
    <property type="entry name" value="Lysozyme-like"/>
    <property type="match status" value="1"/>
</dbReference>
<dbReference type="EMBL" id="MG198784">
    <property type="protein sequence ID" value="ATW59076.1"/>
    <property type="molecule type" value="Genomic_DNA"/>
</dbReference>
<feature type="compositionally biased region" description="Low complexity" evidence="3">
    <location>
        <begin position="1204"/>
        <end position="1228"/>
    </location>
</feature>
<feature type="transmembrane region" description="Helical" evidence="4">
    <location>
        <begin position="628"/>
        <end position="654"/>
    </location>
</feature>
<accession>A0A2H4PA19</accession>
<dbReference type="PANTHER" id="PTHR37813:SF1">
    <property type="entry name" value="FELS-2 PROPHAGE PROTEIN"/>
    <property type="match status" value="1"/>
</dbReference>
<keyword evidence="7" id="KW-1185">Reference proteome</keyword>
<reference evidence="7" key="1">
    <citation type="submission" date="2017-10" db="EMBL/GenBank/DDBJ databases">
        <authorList>
            <person name="Banno H."/>
            <person name="Chua N.-H."/>
        </authorList>
    </citation>
    <scope>NUCLEOTIDE SEQUENCE [LARGE SCALE GENOMIC DNA]</scope>
</reference>
<evidence type="ECO:0000256" key="4">
    <source>
        <dbReference type="SAM" id="Phobius"/>
    </source>
</evidence>
<dbReference type="PANTHER" id="PTHR37813">
    <property type="entry name" value="FELS-2 PROPHAGE PROTEIN"/>
    <property type="match status" value="1"/>
</dbReference>
<organism evidence="6 7">
    <name type="scientific">Gordonia phage Gustav</name>
    <dbReference type="NCBI Taxonomy" id="2047872"/>
    <lineage>
        <taxon>Viruses</taxon>
        <taxon>Duplodnaviria</taxon>
        <taxon>Heunggongvirae</taxon>
        <taxon>Uroviricota</taxon>
        <taxon>Caudoviricetes</taxon>
        <taxon>Gustavvirus</taxon>
        <taxon>Gustavvirus gustav</taxon>
    </lineage>
</organism>
<feature type="domain" description="Phage tail tape measure protein" evidence="5">
    <location>
        <begin position="230"/>
        <end position="424"/>
    </location>
</feature>
<proteinExistence type="predicted"/>
<feature type="compositionally biased region" description="Low complexity" evidence="3">
    <location>
        <begin position="1132"/>
        <end position="1146"/>
    </location>
</feature>
<feature type="compositionally biased region" description="Low complexity" evidence="3">
    <location>
        <begin position="128"/>
        <end position="141"/>
    </location>
</feature>
<gene>
    <name evidence="6" type="ORF">PHIRE_GUSTAV_16</name>
</gene>
<evidence type="ECO:0000259" key="5">
    <source>
        <dbReference type="Pfam" id="PF10145"/>
    </source>
</evidence>
<evidence type="ECO:0000313" key="7">
    <source>
        <dbReference type="Proteomes" id="UP000241392"/>
    </source>
</evidence>
<name>A0A2H4PA19_9CAUD</name>
<keyword evidence="1" id="KW-1245">Viral tail assembly</keyword>
<keyword evidence="4" id="KW-1133">Transmembrane helix</keyword>
<keyword evidence="2" id="KW-1188">Viral release from host cell</keyword>
<evidence type="ECO:0000256" key="2">
    <source>
        <dbReference type="ARBA" id="ARBA00022612"/>
    </source>
</evidence>
<feature type="region of interest" description="Disordered" evidence="3">
    <location>
        <begin position="111"/>
        <end position="152"/>
    </location>
</feature>
<keyword evidence="4" id="KW-0812">Transmembrane</keyword>
<dbReference type="Proteomes" id="UP000241392">
    <property type="component" value="Segment"/>
</dbReference>
<keyword evidence="4" id="KW-0472">Membrane</keyword>
<evidence type="ECO:0000256" key="1">
    <source>
        <dbReference type="ARBA" id="ARBA00022465"/>
    </source>
</evidence>
<evidence type="ECO:0000256" key="3">
    <source>
        <dbReference type="SAM" id="MobiDB-lite"/>
    </source>
</evidence>